<dbReference type="SMART" id="SM00256">
    <property type="entry name" value="FBOX"/>
    <property type="match status" value="1"/>
</dbReference>
<dbReference type="PROSITE" id="PS50181">
    <property type="entry name" value="FBOX"/>
    <property type="match status" value="1"/>
</dbReference>
<accession>A0AAD8N0S7</accession>
<dbReference type="Pfam" id="PF00646">
    <property type="entry name" value="F-box"/>
    <property type="match status" value="1"/>
</dbReference>
<sequence length="395" mass="45144">MDEIPLCIMFNIFSRIPPKSLLQLRCVSKSWLKIIDDPFLCHMHIHCGSVELQTPLFLPRFTNLINSVRMCAAYDSEDDRMIYAGRIPMAELNVDGFCAFGSCNGLLYFAGYYCDEKIFVSNPLRNQFRALPPIYFPPTDDFLALMKYSSWSRSKHPEESPVNAYGLGFDSSTNTFKMVCTLQNTGECKGTVVHNLGTNSWRKISSVPQYPIYGKPVFVHGFLHWLLSPLRQYYGDLPVDNTIISFDICKEKFELLPHPGIWSKNMDEFRLIDCNGHFRLFDRNSDLGVADISMNDKDIDIWVMDHVKKEWSKVYNIRLTQTLAAAYNDVCIYAIACIYNDNDIGMYQEGQIFLKSYKGYWIFSTETGGLRFKQISGLSNGAAQILSHTGSLVLI</sequence>
<comment type="caution">
    <text evidence="2">The sequence shown here is derived from an EMBL/GenBank/DDBJ whole genome shotgun (WGS) entry which is preliminary data.</text>
</comment>
<evidence type="ECO:0000259" key="1">
    <source>
        <dbReference type="PROSITE" id="PS50181"/>
    </source>
</evidence>
<dbReference type="Gene3D" id="1.20.1280.50">
    <property type="match status" value="1"/>
</dbReference>
<evidence type="ECO:0000313" key="2">
    <source>
        <dbReference type="EMBL" id="KAK1390708.1"/>
    </source>
</evidence>
<reference evidence="2" key="2">
    <citation type="submission" date="2023-05" db="EMBL/GenBank/DDBJ databases">
        <authorList>
            <person name="Schelkunov M.I."/>
        </authorList>
    </citation>
    <scope>NUCLEOTIDE SEQUENCE</scope>
    <source>
        <strain evidence="2">Hsosn_3</strain>
        <tissue evidence="2">Leaf</tissue>
    </source>
</reference>
<reference evidence="2" key="1">
    <citation type="submission" date="2023-02" db="EMBL/GenBank/DDBJ databases">
        <title>Genome of toxic invasive species Heracleum sosnowskyi carries increased number of genes despite the absence of recent whole-genome duplications.</title>
        <authorList>
            <person name="Schelkunov M."/>
            <person name="Shtratnikova V."/>
            <person name="Makarenko M."/>
            <person name="Klepikova A."/>
            <person name="Omelchenko D."/>
            <person name="Novikova G."/>
            <person name="Obukhova E."/>
            <person name="Bogdanov V."/>
            <person name="Penin A."/>
            <person name="Logacheva M."/>
        </authorList>
    </citation>
    <scope>NUCLEOTIDE SEQUENCE</scope>
    <source>
        <strain evidence="2">Hsosn_3</strain>
        <tissue evidence="2">Leaf</tissue>
    </source>
</reference>
<dbReference type="PANTHER" id="PTHR31672">
    <property type="entry name" value="BNACNNG10540D PROTEIN"/>
    <property type="match status" value="1"/>
</dbReference>
<dbReference type="Proteomes" id="UP001237642">
    <property type="component" value="Unassembled WGS sequence"/>
</dbReference>
<gene>
    <name evidence="2" type="ORF">POM88_018886</name>
</gene>
<dbReference type="InterPro" id="IPR013187">
    <property type="entry name" value="F-box-assoc_dom_typ3"/>
</dbReference>
<evidence type="ECO:0000313" key="3">
    <source>
        <dbReference type="Proteomes" id="UP001237642"/>
    </source>
</evidence>
<dbReference type="Pfam" id="PF08268">
    <property type="entry name" value="FBA_3"/>
    <property type="match status" value="1"/>
</dbReference>
<dbReference type="NCBIfam" id="TIGR01640">
    <property type="entry name" value="F_box_assoc_1"/>
    <property type="match status" value="1"/>
</dbReference>
<proteinExistence type="predicted"/>
<dbReference type="PANTHER" id="PTHR31672:SF13">
    <property type="entry name" value="F-BOX PROTEIN CPR30-LIKE"/>
    <property type="match status" value="1"/>
</dbReference>
<feature type="domain" description="F-box" evidence="1">
    <location>
        <begin position="1"/>
        <end position="37"/>
    </location>
</feature>
<protein>
    <submittedName>
        <fullName evidence="2">F-box domain-containing protein</fullName>
    </submittedName>
</protein>
<keyword evidence="3" id="KW-1185">Reference proteome</keyword>
<dbReference type="SUPFAM" id="SSF81383">
    <property type="entry name" value="F-box domain"/>
    <property type="match status" value="1"/>
</dbReference>
<dbReference type="InterPro" id="IPR036047">
    <property type="entry name" value="F-box-like_dom_sf"/>
</dbReference>
<dbReference type="InterPro" id="IPR050796">
    <property type="entry name" value="SCF_F-box_component"/>
</dbReference>
<dbReference type="AlphaFoldDB" id="A0AAD8N0S7"/>
<name>A0AAD8N0S7_9APIA</name>
<dbReference type="InterPro" id="IPR001810">
    <property type="entry name" value="F-box_dom"/>
</dbReference>
<organism evidence="2 3">
    <name type="scientific">Heracleum sosnowskyi</name>
    <dbReference type="NCBI Taxonomy" id="360622"/>
    <lineage>
        <taxon>Eukaryota</taxon>
        <taxon>Viridiplantae</taxon>
        <taxon>Streptophyta</taxon>
        <taxon>Embryophyta</taxon>
        <taxon>Tracheophyta</taxon>
        <taxon>Spermatophyta</taxon>
        <taxon>Magnoliopsida</taxon>
        <taxon>eudicotyledons</taxon>
        <taxon>Gunneridae</taxon>
        <taxon>Pentapetalae</taxon>
        <taxon>asterids</taxon>
        <taxon>campanulids</taxon>
        <taxon>Apiales</taxon>
        <taxon>Apiaceae</taxon>
        <taxon>Apioideae</taxon>
        <taxon>apioid superclade</taxon>
        <taxon>Tordylieae</taxon>
        <taxon>Tordyliinae</taxon>
        <taxon>Heracleum</taxon>
    </lineage>
</organism>
<dbReference type="EMBL" id="JAUIZM010000004">
    <property type="protein sequence ID" value="KAK1390708.1"/>
    <property type="molecule type" value="Genomic_DNA"/>
</dbReference>
<dbReference type="InterPro" id="IPR017451">
    <property type="entry name" value="F-box-assoc_interact_dom"/>
</dbReference>